<accession>A0A250B1V1</accession>
<name>A0A250B1V1_9GAMM</name>
<dbReference type="GO" id="GO:0016740">
    <property type="term" value="F:transferase activity"/>
    <property type="evidence" value="ECO:0007669"/>
    <property type="project" value="UniProtKB-KW"/>
</dbReference>
<dbReference type="EMBL" id="CP014136">
    <property type="protein sequence ID" value="ATA20071.1"/>
    <property type="molecule type" value="Genomic_DNA"/>
</dbReference>
<keyword evidence="2" id="KW-1185">Reference proteome</keyword>
<evidence type="ECO:0000313" key="1">
    <source>
        <dbReference type="EMBL" id="ATA20071.1"/>
    </source>
</evidence>
<organism evidence="1 2">
    <name type="scientific">Gibbsiella quercinecans</name>
    <dbReference type="NCBI Taxonomy" id="929813"/>
    <lineage>
        <taxon>Bacteria</taxon>
        <taxon>Pseudomonadati</taxon>
        <taxon>Pseudomonadota</taxon>
        <taxon>Gammaproteobacteria</taxon>
        <taxon>Enterobacterales</taxon>
        <taxon>Yersiniaceae</taxon>
        <taxon>Gibbsiella</taxon>
    </lineage>
</organism>
<dbReference type="OrthoDB" id="8581113at2"/>
<dbReference type="SUPFAM" id="SSF53756">
    <property type="entry name" value="UDP-Glycosyltransferase/glycogen phosphorylase"/>
    <property type="match status" value="1"/>
</dbReference>
<evidence type="ECO:0000313" key="2">
    <source>
        <dbReference type="Proteomes" id="UP000217182"/>
    </source>
</evidence>
<keyword evidence="1" id="KW-0808">Transferase</keyword>
<protein>
    <submittedName>
        <fullName evidence="1">ADP-heptose--LPS heptosyltransferase</fullName>
    </submittedName>
</protein>
<dbReference type="KEGG" id="gqu:AWC35_12435"/>
<proteinExistence type="predicted"/>
<gene>
    <name evidence="1" type="ORF">AWC35_12435</name>
</gene>
<dbReference type="Proteomes" id="UP000217182">
    <property type="component" value="Chromosome"/>
</dbReference>
<dbReference type="RefSeq" id="WP_095846674.1">
    <property type="nucleotide sequence ID" value="NZ_CP014136.1"/>
</dbReference>
<sequence>MVVLTKDEVLYHQGSLLTPEGQIVASYDIEQQNTFSSDYYSLAGQEGILNAAMAPFQIDYREVAQVHIINGMGVTLGDSIIGLTAVEALRTFNPQLRSLIYRPGRSPHYVDTLYHLAAGVVAEMRWLPWPLARLPRRELRIDAGNQLFWPAFTALPMIDFFLQALGVDPAAVPQEAKTNRWLQQLCLPSLPAHEQYPQYVLFCPMASTPLRSIPASMHSHLVDWLWETFRCPVLGFGVVNHPHYTNIQALSPDTGSFLAWVKQARYVLTADTAAVHIAAGYDVPTTAFFTSIAPQLRVRDYAHCRPVWLDIPAISNVQASARPQDLALVGQAYNNVDLAALPIAEKF</sequence>
<dbReference type="Gene3D" id="3.40.50.2000">
    <property type="entry name" value="Glycogen Phosphorylase B"/>
    <property type="match status" value="1"/>
</dbReference>
<reference evidence="1 2" key="1">
    <citation type="submission" date="2016-01" db="EMBL/GenBank/DDBJ databases">
        <authorList>
            <person name="Oliw E.H."/>
        </authorList>
    </citation>
    <scope>NUCLEOTIDE SEQUENCE [LARGE SCALE GENOMIC DNA]</scope>
    <source>
        <strain evidence="1 2">FRB97</strain>
    </source>
</reference>
<dbReference type="AlphaFoldDB" id="A0A250B1V1"/>